<dbReference type="PRINTS" id="PR00411">
    <property type="entry name" value="PNDRDTASEI"/>
</dbReference>
<dbReference type="InterPro" id="IPR036188">
    <property type="entry name" value="FAD/NAD-bd_sf"/>
</dbReference>
<feature type="binding site" evidence="12">
    <location>
        <position position="201"/>
    </location>
    <ligand>
        <name>NAD(+)</name>
        <dbReference type="ChEBI" id="CHEBI:57540"/>
    </ligand>
</feature>
<evidence type="ECO:0000256" key="10">
    <source>
        <dbReference type="ARBA" id="ARBA00049187"/>
    </source>
</evidence>
<dbReference type="GO" id="GO:0006103">
    <property type="term" value="P:2-oxoglutarate metabolic process"/>
    <property type="evidence" value="ECO:0007669"/>
    <property type="project" value="TreeGrafter"/>
</dbReference>
<proteinExistence type="inferred from homology"/>
<evidence type="ECO:0000256" key="6">
    <source>
        <dbReference type="ARBA" id="ARBA00023002"/>
    </source>
</evidence>
<protein>
    <recommendedName>
        <fullName evidence="3 14">Dihydrolipoyl dehydrogenase</fullName>
        <ecNumber evidence="2 14">1.8.1.4</ecNumber>
    </recommendedName>
</protein>
<dbReference type="AlphaFoldDB" id="A0A4Z0W9L8"/>
<dbReference type="PRINTS" id="PR00368">
    <property type="entry name" value="FADPNR"/>
</dbReference>
<evidence type="ECO:0000256" key="13">
    <source>
        <dbReference type="PIRSR" id="PIRSR000350-4"/>
    </source>
</evidence>
<dbReference type="Pfam" id="PF07992">
    <property type="entry name" value="Pyr_redox_2"/>
    <property type="match status" value="1"/>
</dbReference>
<gene>
    <name evidence="17" type="primary">lpdA</name>
    <name evidence="17" type="ORF">E4656_14170</name>
</gene>
<accession>A0A4Z0W9L8</accession>
<evidence type="ECO:0000256" key="4">
    <source>
        <dbReference type="ARBA" id="ARBA00022630"/>
    </source>
</evidence>
<feature type="binding site" evidence="12">
    <location>
        <position position="268"/>
    </location>
    <ligand>
        <name>NAD(+)</name>
        <dbReference type="ChEBI" id="CHEBI:57540"/>
    </ligand>
</feature>
<dbReference type="InterPro" id="IPR023753">
    <property type="entry name" value="FAD/NAD-binding_dom"/>
</dbReference>
<dbReference type="InterPro" id="IPR004099">
    <property type="entry name" value="Pyr_nucl-diS_OxRdtase_dimer"/>
</dbReference>
<dbReference type="NCBIfam" id="TIGR01350">
    <property type="entry name" value="lipoamide_DH"/>
    <property type="match status" value="1"/>
</dbReference>
<dbReference type="SUPFAM" id="SSF51905">
    <property type="entry name" value="FAD/NAD(P)-binding domain"/>
    <property type="match status" value="1"/>
</dbReference>
<dbReference type="PIRSF" id="PIRSF000350">
    <property type="entry name" value="Mercury_reductase_MerA"/>
    <property type="match status" value="1"/>
</dbReference>
<keyword evidence="7 12" id="KW-0520">NAD</keyword>
<evidence type="ECO:0000256" key="14">
    <source>
        <dbReference type="RuleBase" id="RU003692"/>
    </source>
</evidence>
<dbReference type="Gene3D" id="3.50.50.60">
    <property type="entry name" value="FAD/NAD(P)-binding domain"/>
    <property type="match status" value="2"/>
</dbReference>
<dbReference type="SUPFAM" id="SSF55424">
    <property type="entry name" value="FAD/NAD-linked reductases, dimerisation (C-terminal) domain"/>
    <property type="match status" value="1"/>
</dbReference>
<dbReference type="EMBL" id="SRMF01000006">
    <property type="protein sequence ID" value="TGG92023.1"/>
    <property type="molecule type" value="Genomic_DNA"/>
</dbReference>
<evidence type="ECO:0000256" key="3">
    <source>
        <dbReference type="ARBA" id="ARBA00016961"/>
    </source>
</evidence>
<dbReference type="InterPro" id="IPR016156">
    <property type="entry name" value="FAD/NAD-linked_Rdtase_dimer_sf"/>
</dbReference>
<dbReference type="GO" id="GO:0004148">
    <property type="term" value="F:dihydrolipoyl dehydrogenase (NADH) activity"/>
    <property type="evidence" value="ECO:0007669"/>
    <property type="project" value="UniProtKB-EC"/>
</dbReference>
<comment type="cofactor">
    <cofactor evidence="12 14">
        <name>FAD</name>
        <dbReference type="ChEBI" id="CHEBI:57692"/>
    </cofactor>
    <text evidence="12 14">Binds 1 FAD per subunit.</text>
</comment>
<dbReference type="OrthoDB" id="230580at2"/>
<keyword evidence="9 14" id="KW-0676">Redox-active center</keyword>
<comment type="catalytic activity">
    <reaction evidence="10 14">
        <text>N(6)-[(R)-dihydrolipoyl]-L-lysyl-[protein] + NAD(+) = N(6)-[(R)-lipoyl]-L-lysyl-[protein] + NADH + H(+)</text>
        <dbReference type="Rhea" id="RHEA:15045"/>
        <dbReference type="Rhea" id="RHEA-COMP:10474"/>
        <dbReference type="Rhea" id="RHEA-COMP:10475"/>
        <dbReference type="ChEBI" id="CHEBI:15378"/>
        <dbReference type="ChEBI" id="CHEBI:57540"/>
        <dbReference type="ChEBI" id="CHEBI:57945"/>
        <dbReference type="ChEBI" id="CHEBI:83099"/>
        <dbReference type="ChEBI" id="CHEBI:83100"/>
        <dbReference type="EC" id="1.8.1.4"/>
    </reaction>
</comment>
<dbReference type="PANTHER" id="PTHR22912">
    <property type="entry name" value="DISULFIDE OXIDOREDUCTASE"/>
    <property type="match status" value="1"/>
</dbReference>
<evidence type="ECO:0000256" key="11">
    <source>
        <dbReference type="PIRSR" id="PIRSR000350-2"/>
    </source>
</evidence>
<evidence type="ECO:0000313" key="17">
    <source>
        <dbReference type="EMBL" id="TGG92023.1"/>
    </source>
</evidence>
<keyword evidence="4 14" id="KW-0285">Flavoprotein</keyword>
<keyword evidence="5 12" id="KW-0274">FAD</keyword>
<dbReference type="InterPro" id="IPR050151">
    <property type="entry name" value="Class-I_Pyr_Nuc-Dis_Oxidored"/>
</dbReference>
<feature type="binding site" evidence="12">
    <location>
        <position position="309"/>
    </location>
    <ligand>
        <name>FAD</name>
        <dbReference type="ChEBI" id="CHEBI:57692"/>
    </ligand>
</feature>
<evidence type="ECO:0000256" key="8">
    <source>
        <dbReference type="ARBA" id="ARBA00023157"/>
    </source>
</evidence>
<feature type="disulfide bond" description="Redox-active" evidence="13">
    <location>
        <begin position="42"/>
        <end position="47"/>
    </location>
</feature>
<dbReference type="Gene3D" id="3.30.390.30">
    <property type="match status" value="1"/>
</dbReference>
<sequence length="488" mass="50933">METRELVVLGAGPGGYAAAFRAADLGLQVTLIDRSAQLGGVCVNTGCIPTKALLHVAETLAGAEEAADFGLAIEDSAPDLKAVRHWRDSAVQRMSGGVGQLAQQRKVEVLTGEAQFTGSHELAVSTREGNRTLRFDQAIVAAGSRPVRLPFLPADPRIWDSTEALALHQVPPHLLVIGGGIIGLEMATIYAALGSRVTIVEAAAQLVPEADADLVGVWQRANRERMQWHLSTQVTAVQADSEQLRVALQPQQGDAFALEVDAVLVAVGRRPNGDLIQAEAAGVTVTERGFIPVDAHGRTAQAHIFAIGDLVAGPMLAHKASHEGHVAAENAAGLRRTFDARAIPSIAYTQPEIAWVGLTEKAALAAGRPIRTAVFPWAASGRAVSSGVSGGRTKLILDPETDQVLGAGLAGAHAGELLGELSLAIEFGACAEDLALTVHAHPTLHETVGLAGELAAGTITDLRNPRAVRSVDQRTASPTLQSVSVTSI</sequence>
<evidence type="ECO:0000256" key="2">
    <source>
        <dbReference type="ARBA" id="ARBA00012608"/>
    </source>
</evidence>
<feature type="active site" description="Proton acceptor" evidence="11">
    <location>
        <position position="441"/>
    </location>
</feature>
<dbReference type="InterPro" id="IPR001100">
    <property type="entry name" value="Pyr_nuc-diS_OxRdtase"/>
</dbReference>
<dbReference type="Pfam" id="PF02852">
    <property type="entry name" value="Pyr_redox_dim"/>
    <property type="match status" value="1"/>
</dbReference>
<evidence type="ECO:0000259" key="16">
    <source>
        <dbReference type="Pfam" id="PF07992"/>
    </source>
</evidence>
<feature type="binding site" evidence="12">
    <location>
        <begin position="178"/>
        <end position="185"/>
    </location>
    <ligand>
        <name>NAD(+)</name>
        <dbReference type="ChEBI" id="CHEBI:57540"/>
    </ligand>
</feature>
<feature type="binding site" evidence="12">
    <location>
        <begin position="315"/>
        <end position="318"/>
    </location>
    <ligand>
        <name>FAD</name>
        <dbReference type="ChEBI" id="CHEBI:57692"/>
    </ligand>
</feature>
<feature type="domain" description="Pyridine nucleotide-disulphide oxidoreductase dimerisation" evidence="15">
    <location>
        <begin position="343"/>
        <end position="449"/>
    </location>
</feature>
<evidence type="ECO:0000256" key="7">
    <source>
        <dbReference type="ARBA" id="ARBA00023027"/>
    </source>
</evidence>
<dbReference type="EC" id="1.8.1.4" evidence="2 14"/>
<feature type="domain" description="FAD/NAD(P)-binding" evidence="16">
    <location>
        <begin position="5"/>
        <end position="324"/>
    </location>
</feature>
<dbReference type="RefSeq" id="WP_135483952.1">
    <property type="nucleotide sequence ID" value="NZ_SRMF01000006.1"/>
</dbReference>
<dbReference type="PROSITE" id="PS00076">
    <property type="entry name" value="PYRIDINE_REDOX_1"/>
    <property type="match status" value="1"/>
</dbReference>
<comment type="miscellaneous">
    <text evidence="14">The active site is a redox-active disulfide bond.</text>
</comment>
<reference evidence="17 18" key="1">
    <citation type="submission" date="2019-04" db="EMBL/GenBank/DDBJ databases">
        <title>Natronospirillum operosus gen. nov., sp. nov., a haloalkaliphilic satellite isolated from decaying biomass of laboratory culture of cyanobacterium Geitlerinema sp. and proposal of Natronospirillaceae fam. nov. and Saccharospirillaceae fam. nov.</title>
        <authorList>
            <person name="Kevbrin V."/>
            <person name="Boltyanskaya Y."/>
            <person name="Koziaeva V."/>
            <person name="Grouzdev D.S."/>
            <person name="Park M."/>
            <person name="Cho J."/>
        </authorList>
    </citation>
    <scope>NUCLEOTIDE SEQUENCE [LARGE SCALE GENOMIC DNA]</scope>
    <source>
        <strain evidence="17 18">G-116</strain>
    </source>
</reference>
<name>A0A4Z0W9L8_9GAMM</name>
<comment type="similarity">
    <text evidence="1 14">Belongs to the class-I pyridine nucleotide-disulfide oxidoreductase family.</text>
</comment>
<comment type="caution">
    <text evidence="17">The sequence shown here is derived from an EMBL/GenBank/DDBJ whole genome shotgun (WGS) entry which is preliminary data.</text>
</comment>
<dbReference type="PANTHER" id="PTHR22912:SF160">
    <property type="entry name" value="DIHYDROLIPOYL DEHYDROGENASE"/>
    <property type="match status" value="1"/>
</dbReference>
<evidence type="ECO:0000313" key="18">
    <source>
        <dbReference type="Proteomes" id="UP000297475"/>
    </source>
</evidence>
<evidence type="ECO:0000256" key="12">
    <source>
        <dbReference type="PIRSR" id="PIRSR000350-3"/>
    </source>
</evidence>
<dbReference type="InterPro" id="IPR012999">
    <property type="entry name" value="Pyr_OxRdtase_I_AS"/>
</dbReference>
<evidence type="ECO:0000256" key="9">
    <source>
        <dbReference type="ARBA" id="ARBA00023284"/>
    </source>
</evidence>
<keyword evidence="18" id="KW-1185">Reference proteome</keyword>
<evidence type="ECO:0000259" key="15">
    <source>
        <dbReference type="Pfam" id="PF02852"/>
    </source>
</evidence>
<keyword evidence="8" id="KW-1015">Disulfide bond</keyword>
<organism evidence="17 18">
    <name type="scientific">Natronospirillum operosum</name>
    <dbReference type="NCBI Taxonomy" id="2759953"/>
    <lineage>
        <taxon>Bacteria</taxon>
        <taxon>Pseudomonadati</taxon>
        <taxon>Pseudomonadota</taxon>
        <taxon>Gammaproteobacteria</taxon>
        <taxon>Oceanospirillales</taxon>
        <taxon>Natronospirillaceae</taxon>
        <taxon>Natronospirillum</taxon>
    </lineage>
</organism>
<keyword evidence="12" id="KW-0547">Nucleotide-binding</keyword>
<evidence type="ECO:0000256" key="5">
    <source>
        <dbReference type="ARBA" id="ARBA00022827"/>
    </source>
</evidence>
<dbReference type="Proteomes" id="UP000297475">
    <property type="component" value="Unassembled WGS sequence"/>
</dbReference>
<keyword evidence="6 14" id="KW-0560">Oxidoreductase</keyword>
<dbReference type="FunFam" id="3.30.390.30:FF:000001">
    <property type="entry name" value="Dihydrolipoyl dehydrogenase"/>
    <property type="match status" value="1"/>
</dbReference>
<dbReference type="GO" id="GO:0050660">
    <property type="term" value="F:flavin adenine dinucleotide binding"/>
    <property type="evidence" value="ECO:0007669"/>
    <property type="project" value="InterPro"/>
</dbReference>
<evidence type="ECO:0000256" key="1">
    <source>
        <dbReference type="ARBA" id="ARBA00007532"/>
    </source>
</evidence>
<dbReference type="InterPro" id="IPR006258">
    <property type="entry name" value="Lipoamide_DH"/>
</dbReference>
<feature type="binding site" evidence="12">
    <location>
        <position position="51"/>
    </location>
    <ligand>
        <name>FAD</name>
        <dbReference type="ChEBI" id="CHEBI:57692"/>
    </ligand>
</feature>